<dbReference type="PANTHER" id="PTHR36966">
    <property type="entry name" value="REP-ASSOCIATED TYROSINE TRANSPOSASE"/>
    <property type="match status" value="1"/>
</dbReference>
<dbReference type="RefSeq" id="WP_150076851.1">
    <property type="nucleotide sequence ID" value="NZ_VWOX01000006.1"/>
</dbReference>
<sequence length="178" mass="21281">MTRTRYRFGEDFQPHFLTCTVVAWLPVFSSPDFANTLLSSWRFLQTERGIRLLAWVILENHVHWIAVGPKLRQRAAEFKSFTATRIIQQMERKGYRTLLQELHFVKLRHRNAQRHQLWQEGFHPKVMESVQVLSQKVEYIHNNPLRRGFVDDPLHWRYSSARAYAGLESLLDVEIDWH</sequence>
<dbReference type="InterPro" id="IPR052715">
    <property type="entry name" value="RAYT_transposase"/>
</dbReference>
<dbReference type="GO" id="GO:0006313">
    <property type="term" value="P:DNA transposition"/>
    <property type="evidence" value="ECO:0007669"/>
    <property type="project" value="InterPro"/>
</dbReference>
<dbReference type="InterPro" id="IPR002686">
    <property type="entry name" value="Transposase_17"/>
</dbReference>
<accession>A0A5M6D980</accession>
<organism evidence="2 3">
    <name type="scientific">Roseiconus nitratireducens</name>
    <dbReference type="NCBI Taxonomy" id="2605748"/>
    <lineage>
        <taxon>Bacteria</taxon>
        <taxon>Pseudomonadati</taxon>
        <taxon>Planctomycetota</taxon>
        <taxon>Planctomycetia</taxon>
        <taxon>Pirellulales</taxon>
        <taxon>Pirellulaceae</taxon>
        <taxon>Roseiconus</taxon>
    </lineage>
</organism>
<keyword evidence="3" id="KW-1185">Reference proteome</keyword>
<dbReference type="Gene3D" id="3.30.70.1290">
    <property type="entry name" value="Transposase IS200-like"/>
    <property type="match status" value="1"/>
</dbReference>
<evidence type="ECO:0000259" key="1">
    <source>
        <dbReference type="SMART" id="SM01321"/>
    </source>
</evidence>
<dbReference type="InterPro" id="IPR036515">
    <property type="entry name" value="Transposase_17_sf"/>
</dbReference>
<dbReference type="GO" id="GO:0043565">
    <property type="term" value="F:sequence-specific DNA binding"/>
    <property type="evidence" value="ECO:0007669"/>
    <property type="project" value="TreeGrafter"/>
</dbReference>
<dbReference type="Proteomes" id="UP000324479">
    <property type="component" value="Unassembled WGS sequence"/>
</dbReference>
<evidence type="ECO:0000313" key="3">
    <source>
        <dbReference type="Proteomes" id="UP000324479"/>
    </source>
</evidence>
<dbReference type="EMBL" id="VWOX01000006">
    <property type="protein sequence ID" value="KAA5543186.1"/>
    <property type="molecule type" value="Genomic_DNA"/>
</dbReference>
<name>A0A5M6D980_9BACT</name>
<feature type="domain" description="Transposase IS200-like" evidence="1">
    <location>
        <begin position="10"/>
        <end position="143"/>
    </location>
</feature>
<dbReference type="GO" id="GO:0004803">
    <property type="term" value="F:transposase activity"/>
    <property type="evidence" value="ECO:0007669"/>
    <property type="project" value="InterPro"/>
</dbReference>
<dbReference type="SUPFAM" id="SSF143422">
    <property type="entry name" value="Transposase IS200-like"/>
    <property type="match status" value="1"/>
</dbReference>
<dbReference type="AlphaFoldDB" id="A0A5M6D980"/>
<gene>
    <name evidence="2" type="ORF">FYK55_12970</name>
</gene>
<protein>
    <submittedName>
        <fullName evidence="2">Transposase</fullName>
    </submittedName>
</protein>
<reference evidence="2 3" key="1">
    <citation type="submission" date="2019-08" db="EMBL/GenBank/DDBJ databases">
        <authorList>
            <person name="Dhanesh K."/>
            <person name="Kumar G."/>
            <person name="Sasikala C."/>
            <person name="Venkata Ramana C."/>
        </authorList>
    </citation>
    <scope>NUCLEOTIDE SEQUENCE [LARGE SCALE GENOMIC DNA]</scope>
    <source>
        <strain evidence="2 3">JC645</strain>
    </source>
</reference>
<proteinExistence type="predicted"/>
<dbReference type="PANTHER" id="PTHR36966:SF1">
    <property type="entry name" value="REP-ASSOCIATED TYROSINE TRANSPOSASE"/>
    <property type="match status" value="1"/>
</dbReference>
<comment type="caution">
    <text evidence="2">The sequence shown here is derived from an EMBL/GenBank/DDBJ whole genome shotgun (WGS) entry which is preliminary data.</text>
</comment>
<dbReference type="NCBIfam" id="NF047646">
    <property type="entry name" value="REP_Tyr_transpos"/>
    <property type="match status" value="1"/>
</dbReference>
<evidence type="ECO:0000313" key="2">
    <source>
        <dbReference type="EMBL" id="KAA5543186.1"/>
    </source>
</evidence>
<dbReference type="SMART" id="SM01321">
    <property type="entry name" value="Y1_Tnp"/>
    <property type="match status" value="1"/>
</dbReference>